<protein>
    <recommendedName>
        <fullName evidence="4">PPE family protein</fullName>
    </recommendedName>
</protein>
<dbReference type="AlphaFoldDB" id="A0A1X0FNQ0"/>
<feature type="region of interest" description="Disordered" evidence="1">
    <location>
        <begin position="1"/>
        <end position="57"/>
    </location>
</feature>
<dbReference type="EMBL" id="MVHT01000040">
    <property type="protein sequence ID" value="ORB03394.1"/>
    <property type="molecule type" value="Genomic_DNA"/>
</dbReference>
<evidence type="ECO:0000256" key="1">
    <source>
        <dbReference type="SAM" id="MobiDB-lite"/>
    </source>
</evidence>
<feature type="non-terminal residue" evidence="2">
    <location>
        <position position="388"/>
    </location>
</feature>
<evidence type="ECO:0000313" key="2">
    <source>
        <dbReference type="EMBL" id="ORB03394.1"/>
    </source>
</evidence>
<gene>
    <name evidence="2" type="ORF">BST27_15725</name>
</gene>
<feature type="compositionally biased region" description="Low complexity" evidence="1">
    <location>
        <begin position="1"/>
        <end position="27"/>
    </location>
</feature>
<sequence length="388" mass="39011">MTAGAAHAEQEAAAAGAARTAGPAVRAVDTRRTESARTAGPSVAVQEPADASATTGVANSGNVNTGAFISGNYSNGTLWRGNYEGLPGLSLGYTIPQFPAVGGDISGAVARFTLLPPIDIPSIPLFVTITGDAGPVHIPSIPIPSVHVSASPTIDIGSITLAPITVTTPGVRLTYLTAPSTSISGQGTGYVILASFFPDIPITIAAPPPFVEGTSPGFSVDPIWFTPTTVTFPGFTIPGPIDIAVPLSLTIPGFDIPASGVPNLPLGLALNFATPSFTLPITATIDQIAIDLHLTSTLGPVNIPIFGFGGTPGFWNSTSQPSSGFYNVGGGGGSGFWNSGSGISGWYNAIADPLLGSASGFYNFGTQLSGLLNRGAGLSGAFNTGALD</sequence>
<dbReference type="PANTHER" id="PTHR46766">
    <property type="entry name" value="GLUTAMINE-RICH PROTEIN 2"/>
    <property type="match status" value="1"/>
</dbReference>
<keyword evidence="3" id="KW-1185">Reference proteome</keyword>
<organism evidence="2 3">
    <name type="scientific">Mycobacterium intermedium</name>
    <dbReference type="NCBI Taxonomy" id="28445"/>
    <lineage>
        <taxon>Bacteria</taxon>
        <taxon>Bacillati</taxon>
        <taxon>Actinomycetota</taxon>
        <taxon>Actinomycetes</taxon>
        <taxon>Mycobacteriales</taxon>
        <taxon>Mycobacteriaceae</taxon>
        <taxon>Mycobacterium</taxon>
        <taxon>Mycobacterium simiae complex</taxon>
    </lineage>
</organism>
<name>A0A1X0FNQ0_MYCIE</name>
<reference evidence="2 3" key="1">
    <citation type="submission" date="2017-02" db="EMBL/GenBank/DDBJ databases">
        <title>The new phylogeny of genus Mycobacterium.</title>
        <authorList>
            <person name="Tortoli E."/>
            <person name="Trovato A."/>
            <person name="Cirillo D.M."/>
        </authorList>
    </citation>
    <scope>NUCLEOTIDE SEQUENCE [LARGE SCALE GENOMIC DNA]</scope>
    <source>
        <strain evidence="2 3">DSM 44049</strain>
    </source>
</reference>
<dbReference type="PANTHER" id="PTHR46766:SF1">
    <property type="entry name" value="GLUTAMINE-RICH PROTEIN 2"/>
    <property type="match status" value="1"/>
</dbReference>
<evidence type="ECO:0008006" key="4">
    <source>
        <dbReference type="Google" id="ProtNLM"/>
    </source>
</evidence>
<dbReference type="GO" id="GO:0052572">
    <property type="term" value="P:response to host immune response"/>
    <property type="evidence" value="ECO:0007669"/>
    <property type="project" value="TreeGrafter"/>
</dbReference>
<evidence type="ECO:0000313" key="3">
    <source>
        <dbReference type="Proteomes" id="UP000192739"/>
    </source>
</evidence>
<dbReference type="Proteomes" id="UP000192739">
    <property type="component" value="Unassembled WGS sequence"/>
</dbReference>
<proteinExistence type="predicted"/>
<comment type="caution">
    <text evidence="2">The sequence shown here is derived from an EMBL/GenBank/DDBJ whole genome shotgun (WGS) entry which is preliminary data.</text>
</comment>
<accession>A0A1X0FNQ0</accession>